<dbReference type="EMBL" id="ML987194">
    <property type="protein sequence ID" value="KAF2250435.1"/>
    <property type="molecule type" value="Genomic_DNA"/>
</dbReference>
<proteinExistence type="predicted"/>
<organism evidence="2 3">
    <name type="scientific">Trematosphaeria pertusa</name>
    <dbReference type="NCBI Taxonomy" id="390896"/>
    <lineage>
        <taxon>Eukaryota</taxon>
        <taxon>Fungi</taxon>
        <taxon>Dikarya</taxon>
        <taxon>Ascomycota</taxon>
        <taxon>Pezizomycotina</taxon>
        <taxon>Dothideomycetes</taxon>
        <taxon>Pleosporomycetidae</taxon>
        <taxon>Pleosporales</taxon>
        <taxon>Massarineae</taxon>
        <taxon>Trematosphaeriaceae</taxon>
        <taxon>Trematosphaeria</taxon>
    </lineage>
</organism>
<keyword evidence="3" id="KW-1185">Reference proteome</keyword>
<feature type="compositionally biased region" description="Basic and acidic residues" evidence="1">
    <location>
        <begin position="188"/>
        <end position="199"/>
    </location>
</feature>
<feature type="region of interest" description="Disordered" evidence="1">
    <location>
        <begin position="257"/>
        <end position="330"/>
    </location>
</feature>
<name>A0A6A6IIK4_9PLEO</name>
<evidence type="ECO:0000313" key="2">
    <source>
        <dbReference type="EMBL" id="KAF2250435.1"/>
    </source>
</evidence>
<accession>A0A6A6IIK4</accession>
<protein>
    <submittedName>
        <fullName evidence="2">Uncharacterized protein</fullName>
    </submittedName>
</protein>
<dbReference type="RefSeq" id="XP_033685439.1">
    <property type="nucleotide sequence ID" value="XM_033821793.1"/>
</dbReference>
<dbReference type="Proteomes" id="UP000800094">
    <property type="component" value="Unassembled WGS sequence"/>
</dbReference>
<reference evidence="2" key="1">
    <citation type="journal article" date="2020" name="Stud. Mycol.">
        <title>101 Dothideomycetes genomes: a test case for predicting lifestyles and emergence of pathogens.</title>
        <authorList>
            <person name="Haridas S."/>
            <person name="Albert R."/>
            <person name="Binder M."/>
            <person name="Bloem J."/>
            <person name="Labutti K."/>
            <person name="Salamov A."/>
            <person name="Andreopoulos B."/>
            <person name="Baker S."/>
            <person name="Barry K."/>
            <person name="Bills G."/>
            <person name="Bluhm B."/>
            <person name="Cannon C."/>
            <person name="Castanera R."/>
            <person name="Culley D."/>
            <person name="Daum C."/>
            <person name="Ezra D."/>
            <person name="Gonzalez J."/>
            <person name="Henrissat B."/>
            <person name="Kuo A."/>
            <person name="Liang C."/>
            <person name="Lipzen A."/>
            <person name="Lutzoni F."/>
            <person name="Magnuson J."/>
            <person name="Mondo S."/>
            <person name="Nolan M."/>
            <person name="Ohm R."/>
            <person name="Pangilinan J."/>
            <person name="Park H.-J."/>
            <person name="Ramirez L."/>
            <person name="Alfaro M."/>
            <person name="Sun H."/>
            <person name="Tritt A."/>
            <person name="Yoshinaga Y."/>
            <person name="Zwiers L.-H."/>
            <person name="Turgeon B."/>
            <person name="Goodwin S."/>
            <person name="Spatafora J."/>
            <person name="Crous P."/>
            <person name="Grigoriev I."/>
        </authorList>
    </citation>
    <scope>NUCLEOTIDE SEQUENCE</scope>
    <source>
        <strain evidence="2">CBS 122368</strain>
    </source>
</reference>
<feature type="region of interest" description="Disordered" evidence="1">
    <location>
        <begin position="181"/>
        <end position="240"/>
    </location>
</feature>
<evidence type="ECO:0000256" key="1">
    <source>
        <dbReference type="SAM" id="MobiDB-lite"/>
    </source>
</evidence>
<gene>
    <name evidence="2" type="ORF">BU26DRAFT_301628</name>
</gene>
<dbReference type="GeneID" id="54575123"/>
<dbReference type="AlphaFoldDB" id="A0A6A6IIK4"/>
<feature type="compositionally biased region" description="Polar residues" evidence="1">
    <location>
        <begin position="257"/>
        <end position="272"/>
    </location>
</feature>
<sequence>MVPSENFLNLRSEHSIAVARPAVRCCGHGKPSEYLKLPPPFHLLSPPHLLLSATMAKLSRENFAPTCNTARRVPSKLAAAAEAIAVVNPVQRPRPPPLARAPNQSATTSSSKIPVLAAYRFAAGEAEIFRQPFFFKGFGRHIKLYPTNCSPGSVYLSKIPVRTFATKPASAVTNKSSIENARAQAPAEGKKKSMTERKFGRTPGKSETMVRKCRTSARLPQVAGRLSKPSKLRTAASTELEATSIRRRTSIRAKTTFTARNKTKQTPAQSRNALPAHKRAVSTVNKDDVKSAQLPPKTGRRVQMSKPTATRKAPKPLVGSGARQRDLSKARKLERDIDDVLQALDAFSAEQDTLGPPLLSDEYIASLAANADRRSSAASSVTLSPDTSPLKKDVRFDQHVFILPTDSSESRLLVSLQPEHDPSVRQMVNKRKRDTQSTGSKVMFARDPLTGSITLQKAFLSRFTAVQRYQRRLIEEHEQVEAEKPLHAQREYGNAEYKV</sequence>
<evidence type="ECO:0000313" key="3">
    <source>
        <dbReference type="Proteomes" id="UP000800094"/>
    </source>
</evidence>